<evidence type="ECO:0000313" key="4">
    <source>
        <dbReference type="EMBL" id="KAF4376371.1"/>
    </source>
</evidence>
<evidence type="ECO:0000313" key="5">
    <source>
        <dbReference type="Proteomes" id="UP000583929"/>
    </source>
</evidence>
<keyword evidence="5" id="KW-1185">Reference proteome</keyword>
<accession>A0A7J6G052</accession>
<feature type="compositionally biased region" description="Basic and acidic residues" evidence="2">
    <location>
        <begin position="1"/>
        <end position="17"/>
    </location>
</feature>
<name>A0A7J6G052_CANSA</name>
<dbReference type="InterPro" id="IPR013194">
    <property type="entry name" value="HDAC_interact_dom"/>
</dbReference>
<comment type="caution">
    <text evidence="4">The sequence shown here is derived from an EMBL/GenBank/DDBJ whole genome shotgun (WGS) entry which is preliminary data.</text>
</comment>
<feature type="compositionally biased region" description="Polar residues" evidence="2">
    <location>
        <begin position="18"/>
        <end position="33"/>
    </location>
</feature>
<feature type="compositionally biased region" description="Low complexity" evidence="2">
    <location>
        <begin position="34"/>
        <end position="50"/>
    </location>
</feature>
<evidence type="ECO:0000256" key="1">
    <source>
        <dbReference type="ARBA" id="ARBA00022491"/>
    </source>
</evidence>
<dbReference type="GO" id="GO:0000122">
    <property type="term" value="P:negative regulation of transcription by RNA polymerase II"/>
    <property type="evidence" value="ECO:0007669"/>
    <property type="project" value="TreeGrafter"/>
</dbReference>
<dbReference type="GO" id="GO:0000785">
    <property type="term" value="C:chromatin"/>
    <property type="evidence" value="ECO:0007669"/>
    <property type="project" value="TreeGrafter"/>
</dbReference>
<protein>
    <recommendedName>
        <fullName evidence="3">Histone deacetylase interacting domain-containing protein</fullName>
    </recommendedName>
</protein>
<dbReference type="GO" id="GO:0000118">
    <property type="term" value="C:histone deacetylase complex"/>
    <property type="evidence" value="ECO:0007669"/>
    <property type="project" value="TreeGrafter"/>
</dbReference>
<dbReference type="PANTHER" id="PTHR12346:SF0">
    <property type="entry name" value="SIN3A, ISOFORM G"/>
    <property type="match status" value="1"/>
</dbReference>
<dbReference type="Pfam" id="PF08295">
    <property type="entry name" value="Sin3_corepress"/>
    <property type="match status" value="1"/>
</dbReference>
<organism evidence="4 5">
    <name type="scientific">Cannabis sativa</name>
    <name type="common">Hemp</name>
    <name type="synonym">Marijuana</name>
    <dbReference type="NCBI Taxonomy" id="3483"/>
    <lineage>
        <taxon>Eukaryota</taxon>
        <taxon>Viridiplantae</taxon>
        <taxon>Streptophyta</taxon>
        <taxon>Embryophyta</taxon>
        <taxon>Tracheophyta</taxon>
        <taxon>Spermatophyta</taxon>
        <taxon>Magnoliopsida</taxon>
        <taxon>eudicotyledons</taxon>
        <taxon>Gunneridae</taxon>
        <taxon>Pentapetalae</taxon>
        <taxon>rosids</taxon>
        <taxon>fabids</taxon>
        <taxon>Rosales</taxon>
        <taxon>Cannabaceae</taxon>
        <taxon>Cannabis</taxon>
    </lineage>
</organism>
<feature type="domain" description="Histone deacetylase interacting" evidence="3">
    <location>
        <begin position="63"/>
        <end position="168"/>
    </location>
</feature>
<dbReference type="SMART" id="SM00761">
    <property type="entry name" value="HDAC_interact"/>
    <property type="match status" value="1"/>
</dbReference>
<keyword evidence="1" id="KW-0678">Repressor</keyword>
<dbReference type="PANTHER" id="PTHR12346">
    <property type="entry name" value="SIN3B-RELATED"/>
    <property type="match status" value="1"/>
</dbReference>
<reference evidence="4 5" key="1">
    <citation type="journal article" date="2020" name="bioRxiv">
        <title>Sequence and annotation of 42 cannabis genomes reveals extensive copy number variation in cannabinoid synthesis and pathogen resistance genes.</title>
        <authorList>
            <person name="Mckernan K.J."/>
            <person name="Helbert Y."/>
            <person name="Kane L.T."/>
            <person name="Ebling H."/>
            <person name="Zhang L."/>
            <person name="Liu B."/>
            <person name="Eaton Z."/>
            <person name="Mclaughlin S."/>
            <person name="Kingan S."/>
            <person name="Baybayan P."/>
            <person name="Concepcion G."/>
            <person name="Jordan M."/>
            <person name="Riva A."/>
            <person name="Barbazuk W."/>
            <person name="Harkins T."/>
        </authorList>
    </citation>
    <scope>NUCLEOTIDE SEQUENCE [LARGE SCALE GENOMIC DNA]</scope>
    <source>
        <strain evidence="5">cv. Jamaican Lion 4</strain>
        <tissue evidence="4">Leaf</tissue>
    </source>
</reference>
<dbReference type="EMBL" id="JAATIQ010000154">
    <property type="protein sequence ID" value="KAF4376371.1"/>
    <property type="molecule type" value="Genomic_DNA"/>
</dbReference>
<dbReference type="Proteomes" id="UP000583929">
    <property type="component" value="Unassembled WGS sequence"/>
</dbReference>
<proteinExistence type="predicted"/>
<dbReference type="GO" id="GO:0003714">
    <property type="term" value="F:transcription corepressor activity"/>
    <property type="evidence" value="ECO:0007669"/>
    <property type="project" value="InterPro"/>
</dbReference>
<evidence type="ECO:0000256" key="2">
    <source>
        <dbReference type="SAM" id="MobiDB-lite"/>
    </source>
</evidence>
<dbReference type="InterPro" id="IPR039774">
    <property type="entry name" value="Sin3-like"/>
</dbReference>
<gene>
    <name evidence="4" type="ORF">G4B88_000059</name>
</gene>
<evidence type="ECO:0000259" key="3">
    <source>
        <dbReference type="SMART" id="SM00761"/>
    </source>
</evidence>
<feature type="region of interest" description="Disordered" evidence="2">
    <location>
        <begin position="1"/>
        <end position="57"/>
    </location>
</feature>
<sequence>MKRPREDDHHHHRDDNTKNNTMLPHTNTMPTILTTNSNNNNNNNNNNSSTHDQKRPNLRFKIKILSRTPSYRFLPKNSFDAITPTSLTDTEKLCSEVLNDRCALVTSGKSDEYYFKHAEKNKYEKLMFKCEDEMFEFDMLLESVKVTIKNVAQLMEKINNNIDITEMIRIEDYLTPQNLRCIKKLYSELGVDDIVDAMRKNPIRTSPFILRELEQEYKKLARRRCDKNKNWADVYKKNYRKSLGRPLNKNCQDIKNSS</sequence>
<dbReference type="AlphaFoldDB" id="A0A7J6G052"/>